<gene>
    <name evidence="2" type="ordered locus">Mpe_A2208</name>
</gene>
<dbReference type="Pfam" id="PF03479">
    <property type="entry name" value="PCC"/>
    <property type="match status" value="1"/>
</dbReference>
<evidence type="ECO:0000259" key="1">
    <source>
        <dbReference type="PROSITE" id="PS51742"/>
    </source>
</evidence>
<dbReference type="HOGENOM" id="CLU_114051_3_1_4"/>
<dbReference type="KEGG" id="mpt:Mpe_A2208"/>
<evidence type="ECO:0000313" key="3">
    <source>
        <dbReference type="Proteomes" id="UP000000366"/>
    </source>
</evidence>
<accession>A2SHX5</accession>
<evidence type="ECO:0000313" key="2">
    <source>
        <dbReference type="EMBL" id="ABM95164.1"/>
    </source>
</evidence>
<name>A2SHX5_METPP</name>
<sequence length="130" mass="14136">MRTALRLEPGDDLRRRLEALTVERGWPAAFVIAGIGSLRITALRLAEATEPLQLEAPVEILSLCGSLSLAGAHLHMSIADAQGRVLGGHVAAGCEVRTTVELLVEVLEDLRFERMADARTGYPELRITPR</sequence>
<dbReference type="eggNOG" id="COG1661">
    <property type="taxonomic scope" value="Bacteria"/>
</dbReference>
<dbReference type="Proteomes" id="UP000000366">
    <property type="component" value="Chromosome"/>
</dbReference>
<dbReference type="Gene3D" id="3.30.1330.80">
    <property type="entry name" value="Hypothetical protein, similar to alpha- acetolactate decarboxylase, domain 2"/>
    <property type="match status" value="1"/>
</dbReference>
<proteinExistence type="predicted"/>
<reference evidence="2 3" key="1">
    <citation type="journal article" date="2007" name="J. Bacteriol.">
        <title>Whole-genome analysis of the methyl tert-butyl ether-degrading beta-proteobacterium Methylibium petroleiphilum PM1.</title>
        <authorList>
            <person name="Kane S.R."/>
            <person name="Chakicherla A.Y."/>
            <person name="Chain P.S.G."/>
            <person name="Schmidt R."/>
            <person name="Shin M.W."/>
            <person name="Legler T.C."/>
            <person name="Scow K.M."/>
            <person name="Larimer F.W."/>
            <person name="Lucas S.M."/>
            <person name="Richardson P.M."/>
            <person name="Hristova K.R."/>
        </authorList>
    </citation>
    <scope>NUCLEOTIDE SEQUENCE [LARGE SCALE GENOMIC DNA]</scope>
    <source>
        <strain evidence="3">ATCC BAA-1232 / LMG 22953 / PM1</strain>
    </source>
</reference>
<dbReference type="SUPFAM" id="SSF117856">
    <property type="entry name" value="AF0104/ALDC/Ptd012-like"/>
    <property type="match status" value="1"/>
</dbReference>
<dbReference type="PANTHER" id="PTHR34988:SF1">
    <property type="entry name" value="DNA-BINDING PROTEIN"/>
    <property type="match status" value="1"/>
</dbReference>
<keyword evidence="3" id="KW-1185">Reference proteome</keyword>
<dbReference type="RefSeq" id="WP_011829801.1">
    <property type="nucleotide sequence ID" value="NC_008825.1"/>
</dbReference>
<dbReference type="PROSITE" id="PS51742">
    <property type="entry name" value="PPC"/>
    <property type="match status" value="1"/>
</dbReference>
<dbReference type="EMBL" id="CP000555">
    <property type="protein sequence ID" value="ABM95164.1"/>
    <property type="molecule type" value="Genomic_DNA"/>
</dbReference>
<dbReference type="CDD" id="cd11378">
    <property type="entry name" value="DUF296"/>
    <property type="match status" value="1"/>
</dbReference>
<feature type="domain" description="PPC" evidence="1">
    <location>
        <begin position="1"/>
        <end position="128"/>
    </location>
</feature>
<organism evidence="2 3">
    <name type="scientific">Methylibium petroleiphilum (strain ATCC BAA-1232 / LMG 22953 / PM1)</name>
    <dbReference type="NCBI Taxonomy" id="420662"/>
    <lineage>
        <taxon>Bacteria</taxon>
        <taxon>Pseudomonadati</taxon>
        <taxon>Pseudomonadota</taxon>
        <taxon>Betaproteobacteria</taxon>
        <taxon>Burkholderiales</taxon>
        <taxon>Sphaerotilaceae</taxon>
        <taxon>Methylibium</taxon>
    </lineage>
</organism>
<dbReference type="InterPro" id="IPR005175">
    <property type="entry name" value="PPC_dom"/>
</dbReference>
<dbReference type="PANTHER" id="PTHR34988">
    <property type="entry name" value="PROTEIN, PUTATIVE-RELATED"/>
    <property type="match status" value="1"/>
</dbReference>
<protein>
    <recommendedName>
        <fullName evidence="1">PPC domain-containing protein</fullName>
    </recommendedName>
</protein>
<dbReference type="STRING" id="420662.Mpe_A2208"/>
<dbReference type="AlphaFoldDB" id="A2SHX5"/>